<proteinExistence type="predicted"/>
<dbReference type="AlphaFoldDB" id="A0A223KQ72"/>
<organism evidence="3 4">
    <name type="scientific">Sutcliffiella cohnii</name>
    <dbReference type="NCBI Taxonomy" id="33932"/>
    <lineage>
        <taxon>Bacteria</taxon>
        <taxon>Bacillati</taxon>
        <taxon>Bacillota</taxon>
        <taxon>Bacilli</taxon>
        <taxon>Bacillales</taxon>
        <taxon>Bacillaceae</taxon>
        <taxon>Sutcliffiella</taxon>
    </lineage>
</organism>
<keyword evidence="4" id="KW-1185">Reference proteome</keyword>
<accession>A0A223KQ72</accession>
<feature type="transmembrane region" description="Helical" evidence="2">
    <location>
        <begin position="7"/>
        <end position="23"/>
    </location>
</feature>
<feature type="coiled-coil region" evidence="1">
    <location>
        <begin position="77"/>
        <end position="104"/>
    </location>
</feature>
<reference evidence="3 4" key="1">
    <citation type="submission" date="2016-12" db="EMBL/GenBank/DDBJ databases">
        <title>The whole genome sequencing and assembly of Bacillus cohnii DSM 6307T strain.</title>
        <authorList>
            <person name="Lee Y.-J."/>
            <person name="Yi H."/>
            <person name="Bahn Y.-S."/>
            <person name="Kim J.F."/>
            <person name="Lee D.-W."/>
        </authorList>
    </citation>
    <scope>NUCLEOTIDE SEQUENCE [LARGE SCALE GENOMIC DNA]</scope>
    <source>
        <strain evidence="3 4">DSM 6307</strain>
    </source>
</reference>
<keyword evidence="2" id="KW-0812">Transmembrane</keyword>
<keyword evidence="2" id="KW-0472">Membrane</keyword>
<name>A0A223KQ72_9BACI</name>
<dbReference type="Proteomes" id="UP000215224">
    <property type="component" value="Chromosome"/>
</dbReference>
<keyword evidence="1" id="KW-0175">Coiled coil</keyword>
<evidence type="ECO:0000256" key="2">
    <source>
        <dbReference type="SAM" id="Phobius"/>
    </source>
</evidence>
<evidence type="ECO:0000256" key="1">
    <source>
        <dbReference type="SAM" id="Coils"/>
    </source>
</evidence>
<dbReference type="KEGG" id="bcoh:BC6307_09440"/>
<sequence>MNVKRLIAIIFGGLLIGFLLGVLNVQVDYWMFVFLVFIAFLLFSYRDVRYMFLSRDVEKIEKYLQKKSVEPYYDFILQLANKDMSEAKKALEKLEEKWKKKERTAVFRANYYLYMKDWKLLKEEITFIPQEEFKHYFLAAIAIEEKNESNFVHSIQHIRKDWMKLSLEAEKAKKAKNKVLADQKQLEALRATKGIQYYILSKSFD</sequence>
<keyword evidence="2" id="KW-1133">Transmembrane helix</keyword>
<protein>
    <submittedName>
        <fullName evidence="3">Uncharacterized protein</fullName>
    </submittedName>
</protein>
<dbReference type="STRING" id="1314751.GCA_001591425_00902"/>
<gene>
    <name evidence="3" type="ORF">BC6307_09440</name>
</gene>
<evidence type="ECO:0000313" key="4">
    <source>
        <dbReference type="Proteomes" id="UP000215224"/>
    </source>
</evidence>
<feature type="transmembrane region" description="Helical" evidence="2">
    <location>
        <begin position="29"/>
        <end position="45"/>
    </location>
</feature>
<evidence type="ECO:0000313" key="3">
    <source>
        <dbReference type="EMBL" id="AST91488.1"/>
    </source>
</evidence>
<dbReference type="EMBL" id="CP018866">
    <property type="protein sequence ID" value="AST91488.1"/>
    <property type="molecule type" value="Genomic_DNA"/>
</dbReference>
<dbReference type="RefSeq" id="WP_066412674.1">
    <property type="nucleotide sequence ID" value="NZ_CP018866.1"/>
</dbReference>